<keyword evidence="3" id="KW-1185">Reference proteome</keyword>
<dbReference type="EMBL" id="CP064939">
    <property type="protein sequence ID" value="QPH41058.1"/>
    <property type="molecule type" value="Genomic_DNA"/>
</dbReference>
<feature type="transmembrane region" description="Helical" evidence="1">
    <location>
        <begin position="6"/>
        <end position="29"/>
    </location>
</feature>
<dbReference type="Proteomes" id="UP000594759">
    <property type="component" value="Chromosome"/>
</dbReference>
<dbReference type="RefSeq" id="WP_196100510.1">
    <property type="nucleotide sequence ID" value="NZ_CP064939.1"/>
</dbReference>
<evidence type="ECO:0000313" key="2">
    <source>
        <dbReference type="EMBL" id="QPH41058.1"/>
    </source>
</evidence>
<gene>
    <name evidence="2" type="ORF">IZT61_07305</name>
</gene>
<protein>
    <submittedName>
        <fullName evidence="2">Uncharacterized protein</fullName>
    </submittedName>
</protein>
<keyword evidence="1" id="KW-0812">Transmembrane</keyword>
<proteinExistence type="predicted"/>
<keyword evidence="1" id="KW-0472">Membrane</keyword>
<keyword evidence="1" id="KW-1133">Transmembrane helix</keyword>
<organism evidence="2 3">
    <name type="scientific">Pedobacter endophyticus</name>
    <dbReference type="NCBI Taxonomy" id="2789740"/>
    <lineage>
        <taxon>Bacteria</taxon>
        <taxon>Pseudomonadati</taxon>
        <taxon>Bacteroidota</taxon>
        <taxon>Sphingobacteriia</taxon>
        <taxon>Sphingobacteriales</taxon>
        <taxon>Sphingobacteriaceae</taxon>
        <taxon>Pedobacter</taxon>
    </lineage>
</organism>
<evidence type="ECO:0000256" key="1">
    <source>
        <dbReference type="SAM" id="Phobius"/>
    </source>
</evidence>
<evidence type="ECO:0000313" key="3">
    <source>
        <dbReference type="Proteomes" id="UP000594759"/>
    </source>
</evidence>
<reference evidence="2 3" key="1">
    <citation type="submission" date="2020-11" db="EMBL/GenBank/DDBJ databases">
        <title>Pedobacter endophytica, an endophytic bacteria isolated form Carex pumila.</title>
        <authorList>
            <person name="Peng Y."/>
            <person name="Jiang L."/>
            <person name="Lee J."/>
        </authorList>
    </citation>
    <scope>NUCLEOTIDE SEQUENCE [LARGE SCALE GENOMIC DNA]</scope>
    <source>
        <strain evidence="2 3">JBR3-12</strain>
    </source>
</reference>
<dbReference type="AlphaFoldDB" id="A0A7S9PZY0"/>
<dbReference type="KEGG" id="pex:IZT61_07305"/>
<name>A0A7S9PZY0_9SPHI</name>
<sequence>MHEKRTAIQISIVPIRTIILAIIFSLIALGKAQPVVLYQHLNINEINRLKNYCTKNVRSLFLGKKIAGVYILPQIERLTNLLICGILINSF</sequence>
<accession>A0A7S9PZY0</accession>